<dbReference type="PANTHER" id="PTHR11066">
    <property type="entry name" value="ACYL-COA THIOESTERASE"/>
    <property type="match status" value="1"/>
</dbReference>
<name>A0AA39WD68_9PEZI</name>
<feature type="domain" description="Acyl-CoA thioesterase-like N-terminal HotDog" evidence="3">
    <location>
        <begin position="40"/>
        <end position="124"/>
    </location>
</feature>
<evidence type="ECO:0000259" key="3">
    <source>
        <dbReference type="Pfam" id="PF13622"/>
    </source>
</evidence>
<dbReference type="GO" id="GO:0005782">
    <property type="term" value="C:peroxisomal matrix"/>
    <property type="evidence" value="ECO:0007669"/>
    <property type="project" value="UniProtKB-SubCell"/>
</dbReference>
<dbReference type="InterPro" id="IPR029069">
    <property type="entry name" value="HotDog_dom_sf"/>
</dbReference>
<dbReference type="Pfam" id="PF20789">
    <property type="entry name" value="4HBT_3C"/>
    <property type="match status" value="1"/>
</dbReference>
<dbReference type="Proteomes" id="UP001175000">
    <property type="component" value="Unassembled WGS sequence"/>
</dbReference>
<dbReference type="InterPro" id="IPR049450">
    <property type="entry name" value="ACOT8-like_C"/>
</dbReference>
<dbReference type="CDD" id="cd03445">
    <property type="entry name" value="Thioesterase_II_repeat2"/>
    <property type="match status" value="1"/>
</dbReference>
<evidence type="ECO:0000256" key="1">
    <source>
        <dbReference type="ARBA" id="ARBA00006538"/>
    </source>
</evidence>
<sequence length="320" mass="35066">MPPTLFPPPPVDPSCAPIEHTLLVIRAPTEGQDVFTNTYPLWIPPLGRSLFGGVLIGQAISAAQHTVKPDFVISRMSCTFLATVDTTKPLYYRVSRSSDRSSTAVREVKVEQDGIVSFTAECNFSRTAPRPLPAIHQPVPLLSGSRPPPAPGIPESNDRAFTDRMDMDPFLWEDLPPVQDPSISPPTNALLSWTRTRGAMSLTRTNHNHLAVLGFLTDSWNLSRTPEMHPAALGPTGEKIRFIVTLNHTIWFHDPLVKMDDWLLVSKGSSWAAEGRCLVDQRVWDTRRGTLVATCVQEGALRVGGGGSGNGSMKSRSSRI</sequence>
<comment type="similarity">
    <text evidence="1">Belongs to the C/M/P thioester hydrolase family.</text>
</comment>
<gene>
    <name evidence="5" type="ORF">B0T14DRAFT_590840</name>
</gene>
<dbReference type="InterPro" id="IPR003703">
    <property type="entry name" value="Acyl_CoA_thio"/>
</dbReference>
<dbReference type="GO" id="GO:0006637">
    <property type="term" value="P:acyl-CoA metabolic process"/>
    <property type="evidence" value="ECO:0007669"/>
    <property type="project" value="InterPro"/>
</dbReference>
<dbReference type="GO" id="GO:0047617">
    <property type="term" value="F:fatty acyl-CoA hydrolase activity"/>
    <property type="evidence" value="ECO:0007669"/>
    <property type="project" value="InterPro"/>
</dbReference>
<evidence type="ECO:0000259" key="4">
    <source>
        <dbReference type="Pfam" id="PF20789"/>
    </source>
</evidence>
<dbReference type="CDD" id="cd03444">
    <property type="entry name" value="Thioesterase_II_repeat1"/>
    <property type="match status" value="1"/>
</dbReference>
<dbReference type="InterPro" id="IPR042171">
    <property type="entry name" value="Acyl-CoA_hotdog"/>
</dbReference>
<dbReference type="Gene3D" id="2.40.160.210">
    <property type="entry name" value="Acyl-CoA thioesterase, double hotdog domain"/>
    <property type="match status" value="1"/>
</dbReference>
<accession>A0AA39WD68</accession>
<keyword evidence="2" id="KW-0378">Hydrolase</keyword>
<organism evidence="5 6">
    <name type="scientific">Immersiella caudata</name>
    <dbReference type="NCBI Taxonomy" id="314043"/>
    <lineage>
        <taxon>Eukaryota</taxon>
        <taxon>Fungi</taxon>
        <taxon>Dikarya</taxon>
        <taxon>Ascomycota</taxon>
        <taxon>Pezizomycotina</taxon>
        <taxon>Sordariomycetes</taxon>
        <taxon>Sordariomycetidae</taxon>
        <taxon>Sordariales</taxon>
        <taxon>Lasiosphaeriaceae</taxon>
        <taxon>Immersiella</taxon>
    </lineage>
</organism>
<evidence type="ECO:0000313" key="5">
    <source>
        <dbReference type="EMBL" id="KAK0613230.1"/>
    </source>
</evidence>
<evidence type="ECO:0000256" key="2">
    <source>
        <dbReference type="ARBA" id="ARBA00022801"/>
    </source>
</evidence>
<dbReference type="Pfam" id="PF13622">
    <property type="entry name" value="4HBT_3"/>
    <property type="match status" value="1"/>
</dbReference>
<dbReference type="EMBL" id="JAULSU010000006">
    <property type="protein sequence ID" value="KAK0613230.1"/>
    <property type="molecule type" value="Genomic_DNA"/>
</dbReference>
<comment type="caution">
    <text evidence="5">The sequence shown here is derived from an EMBL/GenBank/DDBJ whole genome shotgun (WGS) entry which is preliminary data.</text>
</comment>
<dbReference type="AlphaFoldDB" id="A0AA39WD68"/>
<dbReference type="PANTHER" id="PTHR11066:SF34">
    <property type="entry name" value="ACYL-COENZYME A THIOESTERASE 8"/>
    <property type="match status" value="1"/>
</dbReference>
<feature type="domain" description="Acyl-CoA thioesterase-like C-terminal" evidence="4">
    <location>
        <begin position="148"/>
        <end position="300"/>
    </location>
</feature>
<keyword evidence="6" id="KW-1185">Reference proteome</keyword>
<dbReference type="GO" id="GO:0009062">
    <property type="term" value="P:fatty acid catabolic process"/>
    <property type="evidence" value="ECO:0007669"/>
    <property type="project" value="TreeGrafter"/>
</dbReference>
<dbReference type="InterPro" id="IPR049449">
    <property type="entry name" value="TesB_ACOT8-like_N"/>
</dbReference>
<protein>
    <submittedName>
        <fullName evidence="5">Thioesterase-like superfamily-domain-containing protein</fullName>
    </submittedName>
</protein>
<proteinExistence type="inferred from homology"/>
<reference evidence="5" key="1">
    <citation type="submission" date="2023-06" db="EMBL/GenBank/DDBJ databases">
        <title>Genome-scale phylogeny and comparative genomics of the fungal order Sordariales.</title>
        <authorList>
            <consortium name="Lawrence Berkeley National Laboratory"/>
            <person name="Hensen N."/>
            <person name="Bonometti L."/>
            <person name="Westerberg I."/>
            <person name="Brannstrom I.O."/>
            <person name="Guillou S."/>
            <person name="Cros-Aarteil S."/>
            <person name="Calhoun S."/>
            <person name="Haridas S."/>
            <person name="Kuo A."/>
            <person name="Mondo S."/>
            <person name="Pangilinan J."/>
            <person name="Riley R."/>
            <person name="Labutti K."/>
            <person name="Andreopoulos B."/>
            <person name="Lipzen A."/>
            <person name="Chen C."/>
            <person name="Yanf M."/>
            <person name="Daum C."/>
            <person name="Ng V."/>
            <person name="Clum A."/>
            <person name="Steindorff A."/>
            <person name="Ohm R."/>
            <person name="Martin F."/>
            <person name="Silar P."/>
            <person name="Natvig D."/>
            <person name="Lalanne C."/>
            <person name="Gautier V."/>
            <person name="Ament-Velasquez S.L."/>
            <person name="Kruys A."/>
            <person name="Hutchinson M.I."/>
            <person name="Powell A.J."/>
            <person name="Barry K."/>
            <person name="Miller A.N."/>
            <person name="Grigoriev I.V."/>
            <person name="Debuchy R."/>
            <person name="Gladieux P."/>
            <person name="Thoren M.H."/>
            <person name="Johannesson H."/>
        </authorList>
    </citation>
    <scope>NUCLEOTIDE SEQUENCE</scope>
    <source>
        <strain evidence="5">CBS 606.72</strain>
    </source>
</reference>
<evidence type="ECO:0000313" key="6">
    <source>
        <dbReference type="Proteomes" id="UP001175000"/>
    </source>
</evidence>
<dbReference type="SUPFAM" id="SSF54637">
    <property type="entry name" value="Thioesterase/thiol ester dehydrase-isomerase"/>
    <property type="match status" value="2"/>
</dbReference>